<organism evidence="2 3">
    <name type="scientific">Gonium pectorale</name>
    <name type="common">Green alga</name>
    <dbReference type="NCBI Taxonomy" id="33097"/>
    <lineage>
        <taxon>Eukaryota</taxon>
        <taxon>Viridiplantae</taxon>
        <taxon>Chlorophyta</taxon>
        <taxon>core chlorophytes</taxon>
        <taxon>Chlorophyceae</taxon>
        <taxon>CS clade</taxon>
        <taxon>Chlamydomonadales</taxon>
        <taxon>Volvocaceae</taxon>
        <taxon>Gonium</taxon>
    </lineage>
</organism>
<dbReference type="Proteomes" id="UP000075714">
    <property type="component" value="Unassembled WGS sequence"/>
</dbReference>
<sequence>MKSAYGADAVDYLTHHTKLLLASGGRKSGSTDTKLLEEVESFITRQVQNGKAAGSVLVVITGDDDYTRSIRQAMNAGMDVEILHPAGQTSANLLATIRGRANVWHHDWLEFLEYWLRTHHDCKGLPPRMELPGSAAPAASAGAAAGGPPPPPPPSRAAGGTGSSDPVAPPGGGAGGGSRPHSAAGTVGSGSGVNSGGGAIKPKNGKGESAKKDGKGKESTPTAGPKDPKGSGSATAAAAGAGGAGGGAGKGAASAPAKGKDGASGGTKGSKGSGAVATEAGPKGSGGVSTAAATAAGGGATGSGRGAAAPPKGGANPSGPKASGAPAAGAAGKGPKATGVAAAGEVVSTVLPLASLPIVKAAPDPEKMLNLVCSCLLEERRDNTEFYNELHAIARESDCKLVVGKDLQETRELVITCTDDDADKTTARRAVQSVRDRLRNFVSSAYEESQDVLRLSQPIFEPVKPTMCMVHGQLFFLLLQRGVQIKRASPEDREMLLACLDAVLKAETEVEKLLGVRLWAPLEDGARPVPVARGVGALLPHAASAVAAVAQSLGARLSVGQLRTLLAASGVPVPPHVLEKSELAELYGRCLVMRL</sequence>
<accession>A0A150FXC8</accession>
<gene>
    <name evidence="2" type="ORF">GPECTOR_261g665</name>
</gene>
<dbReference type="EMBL" id="LSYV01000260">
    <property type="protein sequence ID" value="KXZ41855.1"/>
    <property type="molecule type" value="Genomic_DNA"/>
</dbReference>
<feature type="compositionally biased region" description="Gly residues" evidence="1">
    <location>
        <begin position="240"/>
        <end position="250"/>
    </location>
</feature>
<feature type="compositionally biased region" description="Gly residues" evidence="1">
    <location>
        <begin position="296"/>
        <end position="305"/>
    </location>
</feature>
<feature type="compositionally biased region" description="Gly residues" evidence="1">
    <location>
        <begin position="262"/>
        <end position="272"/>
    </location>
</feature>
<feature type="compositionally biased region" description="Low complexity" evidence="1">
    <location>
        <begin position="132"/>
        <end position="143"/>
    </location>
</feature>
<evidence type="ECO:0000313" key="3">
    <source>
        <dbReference type="Proteomes" id="UP000075714"/>
    </source>
</evidence>
<evidence type="ECO:0000313" key="2">
    <source>
        <dbReference type="EMBL" id="KXZ41855.1"/>
    </source>
</evidence>
<reference evidence="3" key="1">
    <citation type="journal article" date="2016" name="Nat. Commun.">
        <title>The Gonium pectorale genome demonstrates co-option of cell cycle regulation during the evolution of multicellularity.</title>
        <authorList>
            <person name="Hanschen E.R."/>
            <person name="Marriage T.N."/>
            <person name="Ferris P.J."/>
            <person name="Hamaji T."/>
            <person name="Toyoda A."/>
            <person name="Fujiyama A."/>
            <person name="Neme R."/>
            <person name="Noguchi H."/>
            <person name="Minakuchi Y."/>
            <person name="Suzuki M."/>
            <person name="Kawai-Toyooka H."/>
            <person name="Smith D.R."/>
            <person name="Sparks H."/>
            <person name="Anderson J."/>
            <person name="Bakaric R."/>
            <person name="Luria V."/>
            <person name="Karger A."/>
            <person name="Kirschner M.W."/>
            <person name="Durand P.M."/>
            <person name="Michod R.E."/>
            <person name="Nozaki H."/>
            <person name="Olson B.J."/>
        </authorList>
    </citation>
    <scope>NUCLEOTIDE SEQUENCE [LARGE SCALE GENOMIC DNA]</scope>
    <source>
        <strain evidence="3">NIES-2863</strain>
    </source>
</reference>
<keyword evidence="3" id="KW-1185">Reference proteome</keyword>
<proteinExistence type="predicted"/>
<dbReference type="OrthoDB" id="539448at2759"/>
<feature type="compositionally biased region" description="Gly residues" evidence="1">
    <location>
        <begin position="187"/>
        <end position="199"/>
    </location>
</feature>
<comment type="caution">
    <text evidence="2">The sequence shown here is derived from an EMBL/GenBank/DDBJ whole genome shotgun (WGS) entry which is preliminary data.</text>
</comment>
<feature type="region of interest" description="Disordered" evidence="1">
    <location>
        <begin position="132"/>
        <end position="336"/>
    </location>
</feature>
<evidence type="ECO:0000256" key="1">
    <source>
        <dbReference type="SAM" id="MobiDB-lite"/>
    </source>
</evidence>
<feature type="compositionally biased region" description="Low complexity" evidence="1">
    <location>
        <begin position="306"/>
        <end position="336"/>
    </location>
</feature>
<protein>
    <recommendedName>
        <fullName evidence="4">NYN domain-containing protein</fullName>
    </recommendedName>
</protein>
<feature type="compositionally biased region" description="Low complexity" evidence="1">
    <location>
        <begin position="230"/>
        <end position="239"/>
    </location>
</feature>
<dbReference type="AlphaFoldDB" id="A0A150FXC8"/>
<evidence type="ECO:0008006" key="4">
    <source>
        <dbReference type="Google" id="ProtNLM"/>
    </source>
</evidence>
<name>A0A150FXC8_GONPE</name>
<feature type="compositionally biased region" description="Basic and acidic residues" evidence="1">
    <location>
        <begin position="205"/>
        <end position="218"/>
    </location>
</feature>